<sequence>MESLDAKKKELLRTSKVIAMVGLSPDTDKPSNAVASYLKRAGYRVMPVNPQHDEILGEKSYKSLLDIPEKVDIVDIFMRSEKVVPIVEEAVRIKPRAIWLQEGIVNEEAGKIAEQGGIGFFQGICIKKEHARLLG</sequence>
<dbReference type="STRING" id="909663.GCA_000512235_03004"/>
<dbReference type="SUPFAM" id="SSF51735">
    <property type="entry name" value="NAD(P)-binding Rossmann-fold domains"/>
    <property type="match status" value="1"/>
</dbReference>
<protein>
    <submittedName>
        <fullName evidence="2">CoA-binding protein</fullName>
    </submittedName>
</protein>
<dbReference type="InterPro" id="IPR036291">
    <property type="entry name" value="NAD(P)-bd_dom_sf"/>
</dbReference>
<evidence type="ECO:0000313" key="2">
    <source>
        <dbReference type="EMBL" id="NLW34612.1"/>
    </source>
</evidence>
<dbReference type="EMBL" id="JAAYEE010000070">
    <property type="protein sequence ID" value="NLW34612.1"/>
    <property type="molecule type" value="Genomic_DNA"/>
</dbReference>
<organism evidence="2 3">
    <name type="scientific">Syntrophorhabdus aromaticivorans</name>
    <dbReference type="NCBI Taxonomy" id="328301"/>
    <lineage>
        <taxon>Bacteria</taxon>
        <taxon>Pseudomonadati</taxon>
        <taxon>Thermodesulfobacteriota</taxon>
        <taxon>Syntrophorhabdia</taxon>
        <taxon>Syntrophorhabdales</taxon>
        <taxon>Syntrophorhabdaceae</taxon>
        <taxon>Syntrophorhabdus</taxon>
    </lineage>
</organism>
<dbReference type="SMART" id="SM00881">
    <property type="entry name" value="CoA_binding"/>
    <property type="match status" value="1"/>
</dbReference>
<evidence type="ECO:0000259" key="1">
    <source>
        <dbReference type="SMART" id="SM00881"/>
    </source>
</evidence>
<reference evidence="2" key="1">
    <citation type="journal article" date="2020" name="Biotechnol. Biofuels">
        <title>New insights from the biogas microbiome by comprehensive genome-resolved metagenomics of nearly 1600 species originating from multiple anaerobic digesters.</title>
        <authorList>
            <person name="Campanaro S."/>
            <person name="Treu L."/>
            <person name="Rodriguez-R L.M."/>
            <person name="Kovalovszki A."/>
            <person name="Ziels R.M."/>
            <person name="Maus I."/>
            <person name="Zhu X."/>
            <person name="Kougias P.G."/>
            <person name="Basile A."/>
            <person name="Luo G."/>
            <person name="Schluter A."/>
            <person name="Konstantinidis K.T."/>
            <person name="Angelidaki I."/>
        </authorList>
    </citation>
    <scope>NUCLEOTIDE SEQUENCE</scope>
    <source>
        <strain evidence="2">AS06rmzACSIP_7</strain>
    </source>
</reference>
<proteinExistence type="predicted"/>
<dbReference type="Pfam" id="PF13380">
    <property type="entry name" value="CoA_binding_2"/>
    <property type="match status" value="1"/>
</dbReference>
<comment type="caution">
    <text evidence="2">The sequence shown here is derived from an EMBL/GenBank/DDBJ whole genome shotgun (WGS) entry which is preliminary data.</text>
</comment>
<evidence type="ECO:0000313" key="3">
    <source>
        <dbReference type="Proteomes" id="UP000777265"/>
    </source>
</evidence>
<name>A0A351TZ37_9BACT</name>
<reference evidence="2" key="2">
    <citation type="submission" date="2020-01" db="EMBL/GenBank/DDBJ databases">
        <authorList>
            <person name="Campanaro S."/>
        </authorList>
    </citation>
    <scope>NUCLEOTIDE SEQUENCE</scope>
    <source>
        <strain evidence="2">AS06rmzACSIP_7</strain>
    </source>
</reference>
<dbReference type="PANTHER" id="PTHR33303">
    <property type="entry name" value="CYTOPLASMIC PROTEIN-RELATED"/>
    <property type="match status" value="1"/>
</dbReference>
<dbReference type="AlphaFoldDB" id="A0A351TZ37"/>
<dbReference type="InterPro" id="IPR003781">
    <property type="entry name" value="CoA-bd"/>
</dbReference>
<feature type="domain" description="CoA-binding" evidence="1">
    <location>
        <begin position="11"/>
        <end position="104"/>
    </location>
</feature>
<dbReference type="PANTHER" id="PTHR33303:SF2">
    <property type="entry name" value="COA-BINDING DOMAIN-CONTAINING PROTEIN"/>
    <property type="match status" value="1"/>
</dbReference>
<gene>
    <name evidence="2" type="ORF">GXY80_03895</name>
</gene>
<dbReference type="Gene3D" id="3.40.50.720">
    <property type="entry name" value="NAD(P)-binding Rossmann-like Domain"/>
    <property type="match status" value="1"/>
</dbReference>
<dbReference type="Proteomes" id="UP000777265">
    <property type="component" value="Unassembled WGS sequence"/>
</dbReference>
<accession>A0A351TZ37</accession>